<accession>A0A2T0RK40</accession>
<comment type="caution">
    <text evidence="13">The sequence shown here is derived from an EMBL/GenBank/DDBJ whole genome shotgun (WGS) entry which is preliminary data.</text>
</comment>
<evidence type="ECO:0000256" key="7">
    <source>
        <dbReference type="ARBA" id="ARBA00022779"/>
    </source>
</evidence>
<evidence type="ECO:0000256" key="11">
    <source>
        <dbReference type="SAM" id="MobiDB-lite"/>
    </source>
</evidence>
<dbReference type="Proteomes" id="UP000239480">
    <property type="component" value="Unassembled WGS sequence"/>
</dbReference>
<dbReference type="AlphaFoldDB" id="A0A2T0RK40"/>
<comment type="subcellular location">
    <subcellularLocation>
        <location evidence="1">Bacterial flagellum basal body</location>
    </subcellularLocation>
    <subcellularLocation>
        <location evidence="2">Cell membrane</location>
        <topology evidence="2">Peripheral membrane protein</topology>
    </subcellularLocation>
</comment>
<dbReference type="RefSeq" id="WP_106206850.1">
    <property type="nucleotide sequence ID" value="NZ_PVTD01000009.1"/>
</dbReference>
<dbReference type="SUPFAM" id="SSF101801">
    <property type="entry name" value="Surface presentation of antigens (SPOA)"/>
    <property type="match status" value="1"/>
</dbReference>
<keyword evidence="8" id="KW-0472">Membrane</keyword>
<organism evidence="13 14">
    <name type="scientific">Aliiruegeria haliotis</name>
    <dbReference type="NCBI Taxonomy" id="1280846"/>
    <lineage>
        <taxon>Bacteria</taxon>
        <taxon>Pseudomonadati</taxon>
        <taxon>Pseudomonadota</taxon>
        <taxon>Alphaproteobacteria</taxon>
        <taxon>Rhodobacterales</taxon>
        <taxon>Roseobacteraceae</taxon>
        <taxon>Aliiruegeria</taxon>
    </lineage>
</organism>
<reference evidence="13 14" key="1">
    <citation type="submission" date="2018-03" db="EMBL/GenBank/DDBJ databases">
        <title>Genomic Encyclopedia of Archaeal and Bacterial Type Strains, Phase II (KMG-II): from individual species to whole genera.</title>
        <authorList>
            <person name="Goeker M."/>
        </authorList>
    </citation>
    <scope>NUCLEOTIDE SEQUENCE [LARGE SCALE GENOMIC DNA]</scope>
    <source>
        <strain evidence="13 14">DSM 29328</strain>
    </source>
</reference>
<evidence type="ECO:0000256" key="10">
    <source>
        <dbReference type="ARBA" id="ARBA00025044"/>
    </source>
</evidence>
<evidence type="ECO:0000256" key="2">
    <source>
        <dbReference type="ARBA" id="ARBA00004202"/>
    </source>
</evidence>
<gene>
    <name evidence="13" type="ORF">CLV78_109168</name>
</gene>
<evidence type="ECO:0000256" key="9">
    <source>
        <dbReference type="ARBA" id="ARBA00023143"/>
    </source>
</evidence>
<feature type="domain" description="Flagellar motor switch protein FliN-like C-terminal" evidence="12">
    <location>
        <begin position="230"/>
        <end position="292"/>
    </location>
</feature>
<dbReference type="InterPro" id="IPR036429">
    <property type="entry name" value="SpoA-like_sf"/>
</dbReference>
<comment type="function">
    <text evidence="10">FliM is one of three proteins (FliG, FliN, FliM) that forms the rotor-mounted switch complex (C ring), located at the base of the basal body. This complex interacts with the CheY and CheZ chemotaxis proteins, in addition to contacting components of the motor that determine the direction of flagellar rotation.</text>
</comment>
<evidence type="ECO:0000259" key="12">
    <source>
        <dbReference type="Pfam" id="PF01052"/>
    </source>
</evidence>
<keyword evidence="7" id="KW-0283">Flagellar rotation</keyword>
<dbReference type="Pfam" id="PF01052">
    <property type="entry name" value="FliMN_C"/>
    <property type="match status" value="1"/>
</dbReference>
<keyword evidence="14" id="KW-1185">Reference proteome</keyword>
<dbReference type="InterPro" id="IPR028976">
    <property type="entry name" value="CheC-like_sf"/>
</dbReference>
<dbReference type="Gene3D" id="3.40.1550.10">
    <property type="entry name" value="CheC-like"/>
    <property type="match status" value="1"/>
</dbReference>
<keyword evidence="5" id="KW-1003">Cell membrane</keyword>
<keyword evidence="6" id="KW-0145">Chemotaxis</keyword>
<evidence type="ECO:0000256" key="8">
    <source>
        <dbReference type="ARBA" id="ARBA00023136"/>
    </source>
</evidence>
<comment type="similarity">
    <text evidence="3">Belongs to the FliM family.</text>
</comment>
<evidence type="ECO:0000256" key="4">
    <source>
        <dbReference type="ARBA" id="ARBA00021898"/>
    </source>
</evidence>
<evidence type="ECO:0000313" key="13">
    <source>
        <dbReference type="EMBL" id="PRY21555.1"/>
    </source>
</evidence>
<dbReference type="EMBL" id="PVTD01000009">
    <property type="protein sequence ID" value="PRY21555.1"/>
    <property type="molecule type" value="Genomic_DNA"/>
</dbReference>
<dbReference type="GO" id="GO:0050918">
    <property type="term" value="P:positive chemotaxis"/>
    <property type="evidence" value="ECO:0007669"/>
    <property type="project" value="TreeGrafter"/>
</dbReference>
<evidence type="ECO:0000256" key="5">
    <source>
        <dbReference type="ARBA" id="ARBA00022475"/>
    </source>
</evidence>
<keyword evidence="9" id="KW-0975">Bacterial flagellum</keyword>
<dbReference type="GO" id="GO:0071978">
    <property type="term" value="P:bacterial-type flagellum-dependent swarming motility"/>
    <property type="evidence" value="ECO:0007669"/>
    <property type="project" value="TreeGrafter"/>
</dbReference>
<dbReference type="GO" id="GO:0009425">
    <property type="term" value="C:bacterial-type flagellum basal body"/>
    <property type="evidence" value="ECO:0007669"/>
    <property type="project" value="UniProtKB-SubCell"/>
</dbReference>
<dbReference type="PANTHER" id="PTHR30034">
    <property type="entry name" value="FLAGELLAR MOTOR SWITCH PROTEIN FLIM"/>
    <property type="match status" value="1"/>
</dbReference>
<sequence length="386" mass="40363">MAEAAAQSVLRRMAAAGRENPAGGRAILPARVLSSGLSRSAENLLSMDTSVSSCSERIVSLTELLEILPEDGLLAILEGPEESLGLMVLDAPFLSALIEKQMTGALSERMPPPRRATRTDAALAADLIDAMLREFEEPFLARSEASWVTGYAYSSHLEDPRPLGLLLEDVDYRVFGLSVQVEAGIRGGRIVLALPAEGRGRPDLTAVNETTTGDDPEWEDKLKAVVLGGEVRLEAVLHRFRVPFEELARLNVGQELPLPAARIDGVKLTSEEGQAFTTGRLGQSHGHRAVRIGSGAALPSPTLDLADALAAAPPATPEIPSAELPPLPLAVSPADHGSTDAGVGADSDSGLPDHPAMDSPAPLDTLPDLGAGVAPVGIGDLPPITD</sequence>
<evidence type="ECO:0000256" key="1">
    <source>
        <dbReference type="ARBA" id="ARBA00004117"/>
    </source>
</evidence>
<dbReference type="Gene3D" id="2.30.330.10">
    <property type="entry name" value="SpoA-like"/>
    <property type="match status" value="1"/>
</dbReference>
<keyword evidence="13" id="KW-0969">Cilium</keyword>
<name>A0A2T0RK40_9RHOB</name>
<protein>
    <recommendedName>
        <fullName evidence="4">Flagellar motor switch protein FliM</fullName>
    </recommendedName>
</protein>
<evidence type="ECO:0000256" key="6">
    <source>
        <dbReference type="ARBA" id="ARBA00022500"/>
    </source>
</evidence>
<evidence type="ECO:0000313" key="14">
    <source>
        <dbReference type="Proteomes" id="UP000239480"/>
    </source>
</evidence>
<dbReference type="GO" id="GO:0005886">
    <property type="term" value="C:plasma membrane"/>
    <property type="evidence" value="ECO:0007669"/>
    <property type="project" value="UniProtKB-SubCell"/>
</dbReference>
<keyword evidence="13" id="KW-0282">Flagellum</keyword>
<dbReference type="PANTHER" id="PTHR30034:SF6">
    <property type="entry name" value="YOP PROTEINS TRANSLOCATION PROTEIN Q"/>
    <property type="match status" value="1"/>
</dbReference>
<proteinExistence type="inferred from homology"/>
<feature type="region of interest" description="Disordered" evidence="11">
    <location>
        <begin position="314"/>
        <end position="386"/>
    </location>
</feature>
<dbReference type="InterPro" id="IPR001543">
    <property type="entry name" value="FliN-like_C"/>
</dbReference>
<evidence type="ECO:0000256" key="3">
    <source>
        <dbReference type="ARBA" id="ARBA00011049"/>
    </source>
</evidence>
<dbReference type="OrthoDB" id="7824563at2"/>
<keyword evidence="13" id="KW-0966">Cell projection</keyword>